<feature type="transmembrane region" description="Helical" evidence="1">
    <location>
        <begin position="59"/>
        <end position="81"/>
    </location>
</feature>
<dbReference type="GO" id="GO:0006508">
    <property type="term" value="P:proteolysis"/>
    <property type="evidence" value="ECO:0007669"/>
    <property type="project" value="UniProtKB-KW"/>
</dbReference>
<evidence type="ECO:0000256" key="1">
    <source>
        <dbReference type="SAM" id="Phobius"/>
    </source>
</evidence>
<dbReference type="AlphaFoldDB" id="A0A060JG84"/>
<evidence type="ECO:0000313" key="3">
    <source>
        <dbReference type="EMBL" id="AIC47720.1"/>
    </source>
</evidence>
<keyword evidence="1" id="KW-0472">Membrane</keyword>
<organism evidence="3 4">
    <name type="scientific">Rhodoluna lacicola</name>
    <dbReference type="NCBI Taxonomy" id="529884"/>
    <lineage>
        <taxon>Bacteria</taxon>
        <taxon>Bacillati</taxon>
        <taxon>Actinomycetota</taxon>
        <taxon>Actinomycetes</taxon>
        <taxon>Micrococcales</taxon>
        <taxon>Microbacteriaceae</taxon>
        <taxon>Luna cluster</taxon>
        <taxon>Luna-1 subcluster</taxon>
        <taxon>Rhodoluna</taxon>
    </lineage>
</organism>
<name>A0A060JG84_9MICO</name>
<gene>
    <name evidence="3" type="ORF">Rhola_00009180</name>
</gene>
<keyword evidence="3" id="KW-0378">Hydrolase</keyword>
<keyword evidence="1" id="KW-0812">Transmembrane</keyword>
<feature type="domain" description="CAAX prenyl protease 2/Lysostaphin resistance protein A-like" evidence="2">
    <location>
        <begin position="141"/>
        <end position="233"/>
    </location>
</feature>
<keyword evidence="1" id="KW-1133">Transmembrane helix</keyword>
<keyword evidence="4" id="KW-1185">Reference proteome</keyword>
<dbReference type="eggNOG" id="COG1266">
    <property type="taxonomic scope" value="Bacteria"/>
</dbReference>
<dbReference type="HOGENOM" id="CLU_080128_0_0_11"/>
<dbReference type="EMBL" id="CP007490">
    <property type="protein sequence ID" value="AIC47720.1"/>
    <property type="molecule type" value="Genomic_DNA"/>
</dbReference>
<dbReference type="Proteomes" id="UP000067708">
    <property type="component" value="Chromosome"/>
</dbReference>
<sequence>MTNRKQITFEIIIVFALSLGASAVYSIVSLIAKLTAEAGLAGQTTLINGAMAQREWLDFTYQILSIAFGLAPVALALYLLWQSVGRPFEAIGLQLANPGFWIWRGFALAAVIGIPGLALYVGSRLLGISSKIVPADLNEYWWTIPILLLAAVKASLLEEVLVIGYLFDRLQRLGIKSNGQILISAALRGSYHLYQGFGGFIGNFVMGLVFGWAYKKWGRVMPLVLAHFILDAVSFVGYSLIGNSLPLP</sequence>
<reference evidence="3 4" key="1">
    <citation type="journal article" date="2014" name="Int. J. Syst. Evol. Microbiol.">
        <title>Rhodoluna lacicola gen. nov., sp. nov., a planktonic freshwater bacterium with stream-lined genome.</title>
        <authorList>
            <person name="Hahn M."/>
            <person name="Schmidt J."/>
            <person name="Taipale S.J."/>
            <person name="Doolittle W.F."/>
            <person name="Koll U."/>
        </authorList>
    </citation>
    <scope>NUCLEOTIDE SEQUENCE [LARGE SCALE GENOMIC DNA]</scope>
    <source>
        <strain evidence="3 4">MWH-Ta8</strain>
    </source>
</reference>
<accession>A0A060JG84</accession>
<dbReference type="GO" id="GO:0004175">
    <property type="term" value="F:endopeptidase activity"/>
    <property type="evidence" value="ECO:0007669"/>
    <property type="project" value="UniProtKB-ARBA"/>
</dbReference>
<dbReference type="STRING" id="529884.Rhola_00009180"/>
<feature type="transmembrane region" description="Helical" evidence="1">
    <location>
        <begin position="101"/>
        <end position="120"/>
    </location>
</feature>
<keyword evidence="3" id="KW-0645">Protease</keyword>
<feature type="transmembrane region" description="Helical" evidence="1">
    <location>
        <begin position="12"/>
        <end position="32"/>
    </location>
</feature>
<dbReference type="InterPro" id="IPR003675">
    <property type="entry name" value="Rce1/LyrA-like_dom"/>
</dbReference>
<dbReference type="OrthoDB" id="4453618at2"/>
<feature type="transmembrane region" description="Helical" evidence="1">
    <location>
        <begin position="193"/>
        <end position="214"/>
    </location>
</feature>
<proteinExistence type="predicted"/>
<dbReference type="RefSeq" id="WP_038502692.1">
    <property type="nucleotide sequence ID" value="NZ_CP007490.1"/>
</dbReference>
<dbReference type="Pfam" id="PF02517">
    <property type="entry name" value="Rce1-like"/>
    <property type="match status" value="1"/>
</dbReference>
<feature type="transmembrane region" description="Helical" evidence="1">
    <location>
        <begin position="220"/>
        <end position="241"/>
    </location>
</feature>
<evidence type="ECO:0000313" key="4">
    <source>
        <dbReference type="Proteomes" id="UP000067708"/>
    </source>
</evidence>
<evidence type="ECO:0000259" key="2">
    <source>
        <dbReference type="Pfam" id="PF02517"/>
    </source>
</evidence>
<dbReference type="GO" id="GO:0080120">
    <property type="term" value="P:CAAX-box protein maturation"/>
    <property type="evidence" value="ECO:0007669"/>
    <property type="project" value="UniProtKB-ARBA"/>
</dbReference>
<protein>
    <submittedName>
        <fullName evidence="3">CAAX amino terminal protease family</fullName>
    </submittedName>
</protein>
<dbReference type="KEGG" id="rla:Rhola_00009180"/>